<reference evidence="1 2" key="1">
    <citation type="submission" date="2016-06" db="EMBL/GenBank/DDBJ databases">
        <authorList>
            <person name="Kjaerup R.B."/>
            <person name="Dalgaard T.S."/>
            <person name="Juul-Madsen H.R."/>
        </authorList>
    </citation>
    <scope>NUCLEOTIDE SEQUENCE [LARGE SCALE GENOMIC DNA]</scope>
</reference>
<evidence type="ECO:0000313" key="2">
    <source>
        <dbReference type="Proteomes" id="UP000215127"/>
    </source>
</evidence>
<evidence type="ECO:0008006" key="3">
    <source>
        <dbReference type="Google" id="ProtNLM"/>
    </source>
</evidence>
<dbReference type="EMBL" id="LT853695">
    <property type="protein sequence ID" value="SMQ50371.1"/>
    <property type="molecule type" value="Genomic_DNA"/>
</dbReference>
<organism evidence="1 2">
    <name type="scientific">Zymoseptoria tritici (strain ST99CH_3D7)</name>
    <dbReference type="NCBI Taxonomy" id="1276538"/>
    <lineage>
        <taxon>Eukaryota</taxon>
        <taxon>Fungi</taxon>
        <taxon>Dikarya</taxon>
        <taxon>Ascomycota</taxon>
        <taxon>Pezizomycotina</taxon>
        <taxon>Dothideomycetes</taxon>
        <taxon>Dothideomycetidae</taxon>
        <taxon>Mycosphaerellales</taxon>
        <taxon>Mycosphaerellaceae</taxon>
        <taxon>Zymoseptoria</taxon>
    </lineage>
</organism>
<protein>
    <recommendedName>
        <fullName evidence="3">F-box domain-containing protein</fullName>
    </recommendedName>
</protein>
<keyword evidence="2" id="KW-1185">Reference proteome</keyword>
<evidence type="ECO:0000313" key="1">
    <source>
        <dbReference type="EMBL" id="SMQ50371.1"/>
    </source>
</evidence>
<dbReference type="Proteomes" id="UP000215127">
    <property type="component" value="Chromosome 4"/>
</dbReference>
<sequence>METKNNAELVLKEIPQNTSQTKMNSLAAETSSFRLFDLPPELWVRIGRMVVDDLPAFKLSRINFRSERIAPFEVGMPTEWGLISSELRPPAILQTCSALRNELRNGYYQSKISVMVPLWLSSERVLRLGQYLRMIGPEARRQVRTVSARCLGQESDGLYDMIWWRTVSNADWDFEMMVTQKRLPDEIIAGAVSAHFDWHITFL</sequence>
<name>A0A1X7RT51_ZYMT9</name>
<accession>A0A1X7RT51</accession>
<proteinExistence type="predicted"/>
<dbReference type="AlphaFoldDB" id="A0A1X7RT51"/>
<gene>
    <name evidence="1" type="ORF">ZT3D7_G5524</name>
</gene>